<dbReference type="PROSITE" id="PS51184">
    <property type="entry name" value="JMJC"/>
    <property type="match status" value="1"/>
</dbReference>
<sequence length="507" mass="56771">MLLSQDVGLSNGGDMSNQADIRPNGVASIDGSAIESSIESIPAHPLGVKPLGNQYFAPGPLARHAIGFWRGLPDELIIQLLEYLDQESLKNLGSTCRFLYASCQLDELWKPLFLESVQGSNLPPWRDTWRNTLLQLPKSAVTRIDCSNVFSDVLHRPFACSNIVLKNHVSGIPRANQIARLSSLSREEFADQWSGKPFILTDYITSWPVYKDWTIEKLKKAYSTVEFRAEAVDWPFSAYNTYMCNNHDESPLYLFDRKFAEKMNIKVGRDDDCAYWAPECFGEDVFQLLGQERPAHRWLIIGPERSGSTFHKDPNGTGAWNGVIQGSKYWLMFPPSVPQPPGVFVSADSSEVTSPLSIAEYLLTFHAEAREEAGCLEGICGAGELLYVPSGWWHLVVNLEAGIALTQNFVTNSKKHLAHVLSFLKDKPDQVTGFGREIESPYELFIDRLREKEPQLLEEALQEMERKAGGKKRRWEEAVGAKEESQDGGGGFSFGFGGDDLEDEEIP</sequence>
<dbReference type="InterPro" id="IPR041667">
    <property type="entry name" value="Cupin_8"/>
</dbReference>
<feature type="region of interest" description="Disordered" evidence="1">
    <location>
        <begin position="465"/>
        <end position="507"/>
    </location>
</feature>
<dbReference type="OrthoDB" id="424465at2759"/>
<dbReference type="RefSeq" id="XP_045964100.1">
    <property type="nucleotide sequence ID" value="XM_046101387.1"/>
</dbReference>
<feature type="domain" description="F-box" evidence="2">
    <location>
        <begin position="66"/>
        <end position="112"/>
    </location>
</feature>
<dbReference type="Gene3D" id="2.60.120.650">
    <property type="entry name" value="Cupin"/>
    <property type="match status" value="1"/>
</dbReference>
<evidence type="ECO:0000313" key="5">
    <source>
        <dbReference type="Proteomes" id="UP000758603"/>
    </source>
</evidence>
<proteinExistence type="predicted"/>
<dbReference type="InterPro" id="IPR003347">
    <property type="entry name" value="JmjC_dom"/>
</dbReference>
<dbReference type="EMBL" id="JAGPXC010000001">
    <property type="protein sequence ID" value="KAH6659969.1"/>
    <property type="molecule type" value="Genomic_DNA"/>
</dbReference>
<organism evidence="4 5">
    <name type="scientific">Truncatella angustata</name>
    <dbReference type="NCBI Taxonomy" id="152316"/>
    <lineage>
        <taxon>Eukaryota</taxon>
        <taxon>Fungi</taxon>
        <taxon>Dikarya</taxon>
        <taxon>Ascomycota</taxon>
        <taxon>Pezizomycotina</taxon>
        <taxon>Sordariomycetes</taxon>
        <taxon>Xylariomycetidae</taxon>
        <taxon>Amphisphaeriales</taxon>
        <taxon>Sporocadaceae</taxon>
        <taxon>Truncatella</taxon>
    </lineage>
</organism>
<evidence type="ECO:0000313" key="4">
    <source>
        <dbReference type="EMBL" id="KAH6659969.1"/>
    </source>
</evidence>
<feature type="compositionally biased region" description="Gly residues" evidence="1">
    <location>
        <begin position="487"/>
        <end position="498"/>
    </location>
</feature>
<dbReference type="GeneID" id="70130279"/>
<dbReference type="PANTHER" id="PTHR12480:SF21">
    <property type="entry name" value="JMJC DOMAIN-CONTAINING PROTEIN 8"/>
    <property type="match status" value="1"/>
</dbReference>
<dbReference type="InterPro" id="IPR050910">
    <property type="entry name" value="JMJD6_ArgDemeth/LysHydrox"/>
</dbReference>
<dbReference type="PROSITE" id="PS50181">
    <property type="entry name" value="FBOX"/>
    <property type="match status" value="1"/>
</dbReference>
<evidence type="ECO:0000259" key="3">
    <source>
        <dbReference type="PROSITE" id="PS51184"/>
    </source>
</evidence>
<evidence type="ECO:0000256" key="1">
    <source>
        <dbReference type="SAM" id="MobiDB-lite"/>
    </source>
</evidence>
<dbReference type="SUPFAM" id="SSF51197">
    <property type="entry name" value="Clavaminate synthase-like"/>
    <property type="match status" value="1"/>
</dbReference>
<dbReference type="Pfam" id="PF12937">
    <property type="entry name" value="F-box-like"/>
    <property type="match status" value="1"/>
</dbReference>
<dbReference type="SUPFAM" id="SSF81383">
    <property type="entry name" value="F-box domain"/>
    <property type="match status" value="1"/>
</dbReference>
<dbReference type="Gene3D" id="1.20.1280.50">
    <property type="match status" value="1"/>
</dbReference>
<accession>A0A9P8UXX9</accession>
<dbReference type="GO" id="GO:0005634">
    <property type="term" value="C:nucleus"/>
    <property type="evidence" value="ECO:0007669"/>
    <property type="project" value="TreeGrafter"/>
</dbReference>
<protein>
    <recommendedName>
        <fullName evidence="6">F-box protein</fullName>
    </recommendedName>
</protein>
<comment type="caution">
    <text evidence="4">The sequence shown here is derived from an EMBL/GenBank/DDBJ whole genome shotgun (WGS) entry which is preliminary data.</text>
</comment>
<evidence type="ECO:0008006" key="6">
    <source>
        <dbReference type="Google" id="ProtNLM"/>
    </source>
</evidence>
<reference evidence="4" key="1">
    <citation type="journal article" date="2021" name="Nat. Commun.">
        <title>Genetic determinants of endophytism in the Arabidopsis root mycobiome.</title>
        <authorList>
            <person name="Mesny F."/>
            <person name="Miyauchi S."/>
            <person name="Thiergart T."/>
            <person name="Pickel B."/>
            <person name="Atanasova L."/>
            <person name="Karlsson M."/>
            <person name="Huettel B."/>
            <person name="Barry K.W."/>
            <person name="Haridas S."/>
            <person name="Chen C."/>
            <person name="Bauer D."/>
            <person name="Andreopoulos W."/>
            <person name="Pangilinan J."/>
            <person name="LaButti K."/>
            <person name="Riley R."/>
            <person name="Lipzen A."/>
            <person name="Clum A."/>
            <person name="Drula E."/>
            <person name="Henrissat B."/>
            <person name="Kohler A."/>
            <person name="Grigoriev I.V."/>
            <person name="Martin F.M."/>
            <person name="Hacquard S."/>
        </authorList>
    </citation>
    <scope>NUCLEOTIDE SEQUENCE</scope>
    <source>
        <strain evidence="4">MPI-SDFR-AT-0073</strain>
    </source>
</reference>
<feature type="domain" description="JmjC" evidence="3">
    <location>
        <begin position="266"/>
        <end position="426"/>
    </location>
</feature>
<gene>
    <name evidence="4" type="ORF">BKA67DRAFT_546373</name>
</gene>
<dbReference type="PANTHER" id="PTHR12480">
    <property type="entry name" value="ARGININE DEMETHYLASE AND LYSYL-HYDROXYLASE JMJD"/>
    <property type="match status" value="1"/>
</dbReference>
<evidence type="ECO:0000259" key="2">
    <source>
        <dbReference type="PROSITE" id="PS50181"/>
    </source>
</evidence>
<feature type="compositionally biased region" description="Basic and acidic residues" evidence="1">
    <location>
        <begin position="465"/>
        <end position="485"/>
    </location>
</feature>
<name>A0A9P8UXX9_9PEZI</name>
<dbReference type="SMART" id="SM00558">
    <property type="entry name" value="JmjC"/>
    <property type="match status" value="1"/>
</dbReference>
<feature type="region of interest" description="Disordered" evidence="1">
    <location>
        <begin position="1"/>
        <end position="22"/>
    </location>
</feature>
<dbReference type="GO" id="GO:0000987">
    <property type="term" value="F:cis-regulatory region sequence-specific DNA binding"/>
    <property type="evidence" value="ECO:0007669"/>
    <property type="project" value="TreeGrafter"/>
</dbReference>
<dbReference type="AlphaFoldDB" id="A0A9P8UXX9"/>
<dbReference type="InterPro" id="IPR036047">
    <property type="entry name" value="F-box-like_dom_sf"/>
</dbReference>
<dbReference type="InterPro" id="IPR001810">
    <property type="entry name" value="F-box_dom"/>
</dbReference>
<keyword evidence="5" id="KW-1185">Reference proteome</keyword>
<dbReference type="Pfam" id="PF13621">
    <property type="entry name" value="Cupin_8"/>
    <property type="match status" value="1"/>
</dbReference>
<dbReference type="Proteomes" id="UP000758603">
    <property type="component" value="Unassembled WGS sequence"/>
</dbReference>